<dbReference type="InterPro" id="IPR029058">
    <property type="entry name" value="AB_hydrolase_fold"/>
</dbReference>
<dbReference type="InterPro" id="IPR050466">
    <property type="entry name" value="Carboxylest/Gibb_receptor"/>
</dbReference>
<dbReference type="OrthoDB" id="408631at2759"/>
<dbReference type="Pfam" id="PF07859">
    <property type="entry name" value="Abhydrolase_3"/>
    <property type="match status" value="1"/>
</dbReference>
<evidence type="ECO:0000313" key="2">
    <source>
        <dbReference type="EMBL" id="KAF2160853.1"/>
    </source>
</evidence>
<dbReference type="GeneID" id="54564046"/>
<proteinExistence type="predicted"/>
<evidence type="ECO:0000259" key="1">
    <source>
        <dbReference type="Pfam" id="PF07859"/>
    </source>
</evidence>
<keyword evidence="3" id="KW-1185">Reference proteome</keyword>
<gene>
    <name evidence="2" type="ORF">M409DRAFT_37659</name>
</gene>
<dbReference type="AlphaFoldDB" id="A0A6A6C1U8"/>
<dbReference type="InterPro" id="IPR013094">
    <property type="entry name" value="AB_hydrolase_3"/>
</dbReference>
<protein>
    <recommendedName>
        <fullName evidence="1">Alpha/beta hydrolase fold-3 domain-containing protein</fullName>
    </recommendedName>
</protein>
<dbReference type="EMBL" id="ML993623">
    <property type="protein sequence ID" value="KAF2160853.1"/>
    <property type="molecule type" value="Genomic_DNA"/>
</dbReference>
<evidence type="ECO:0000313" key="3">
    <source>
        <dbReference type="Proteomes" id="UP000799537"/>
    </source>
</evidence>
<organism evidence="2 3">
    <name type="scientific">Zasmidium cellare ATCC 36951</name>
    <dbReference type="NCBI Taxonomy" id="1080233"/>
    <lineage>
        <taxon>Eukaryota</taxon>
        <taxon>Fungi</taxon>
        <taxon>Dikarya</taxon>
        <taxon>Ascomycota</taxon>
        <taxon>Pezizomycotina</taxon>
        <taxon>Dothideomycetes</taxon>
        <taxon>Dothideomycetidae</taxon>
        <taxon>Mycosphaerellales</taxon>
        <taxon>Mycosphaerellaceae</taxon>
        <taxon>Zasmidium</taxon>
    </lineage>
</organism>
<feature type="domain" description="Alpha/beta hydrolase fold-3" evidence="1">
    <location>
        <begin position="75"/>
        <end position="291"/>
    </location>
</feature>
<dbReference type="PANTHER" id="PTHR23024">
    <property type="entry name" value="ARYLACETAMIDE DEACETYLASE"/>
    <property type="match status" value="1"/>
</dbReference>
<accession>A0A6A6C1U8</accession>
<dbReference type="PANTHER" id="PTHR23024:SF166">
    <property type="entry name" value="ALPHA_BETA HYDROLASE FOLD-3 DOMAIN-CONTAINING PROTEIN-RELATED"/>
    <property type="match status" value="1"/>
</dbReference>
<dbReference type="Gene3D" id="3.40.50.1820">
    <property type="entry name" value="alpha/beta hydrolase"/>
    <property type="match status" value="1"/>
</dbReference>
<name>A0A6A6C1U8_ZASCE</name>
<dbReference type="RefSeq" id="XP_033661742.1">
    <property type="nucleotide sequence ID" value="XM_033810774.1"/>
</dbReference>
<dbReference type="Proteomes" id="UP000799537">
    <property type="component" value="Unassembled WGS sequence"/>
</dbReference>
<dbReference type="GO" id="GO:0016787">
    <property type="term" value="F:hydrolase activity"/>
    <property type="evidence" value="ECO:0007669"/>
    <property type="project" value="InterPro"/>
</dbReference>
<dbReference type="SUPFAM" id="SSF53474">
    <property type="entry name" value="alpha/beta-Hydrolases"/>
    <property type="match status" value="1"/>
</dbReference>
<reference evidence="2" key="1">
    <citation type="journal article" date="2020" name="Stud. Mycol.">
        <title>101 Dothideomycetes genomes: a test case for predicting lifestyles and emergence of pathogens.</title>
        <authorList>
            <person name="Haridas S."/>
            <person name="Albert R."/>
            <person name="Binder M."/>
            <person name="Bloem J."/>
            <person name="Labutti K."/>
            <person name="Salamov A."/>
            <person name="Andreopoulos B."/>
            <person name="Baker S."/>
            <person name="Barry K."/>
            <person name="Bills G."/>
            <person name="Bluhm B."/>
            <person name="Cannon C."/>
            <person name="Castanera R."/>
            <person name="Culley D."/>
            <person name="Daum C."/>
            <person name="Ezra D."/>
            <person name="Gonzalez J."/>
            <person name="Henrissat B."/>
            <person name="Kuo A."/>
            <person name="Liang C."/>
            <person name="Lipzen A."/>
            <person name="Lutzoni F."/>
            <person name="Magnuson J."/>
            <person name="Mondo S."/>
            <person name="Nolan M."/>
            <person name="Ohm R."/>
            <person name="Pangilinan J."/>
            <person name="Park H.-J."/>
            <person name="Ramirez L."/>
            <person name="Alfaro M."/>
            <person name="Sun H."/>
            <person name="Tritt A."/>
            <person name="Yoshinaga Y."/>
            <person name="Zwiers L.-H."/>
            <person name="Turgeon B."/>
            <person name="Goodwin S."/>
            <person name="Spatafora J."/>
            <person name="Crous P."/>
            <person name="Grigoriev I."/>
        </authorList>
    </citation>
    <scope>NUCLEOTIDE SEQUENCE</scope>
    <source>
        <strain evidence="2">ATCC 36951</strain>
    </source>
</reference>
<sequence>MAEYRELAEPHPRWVNFPNNLPPGTKVDSMTRDHLPIAPQDGLIIDELDDVKSDSETITLRRYRSTKAGGPLPLLLYIHGGGFVTGGLETDDYMCREIVLHVPVLVLSVKYRLAPEHPFPGGFLDCLEVVKWVTSQQGQEKTNADLSKGFVVGGTSAGGNFTAGLAHAMLEQNITPQPTGLLFMASSFCHPDVRAPQYLSQILSVDEVDNAPGLTVKSIKYFAEKYGAPPDDKRYSPLLYTSRKGLAKKVFFQICGWDPRRDEAILYRALLEAEGIEAREKIYRGLPHGFWTTCPELKESRDAIGDTVEGVRWLLS</sequence>